<organism evidence="1 2">
    <name type="scientific">Hymenobacter jejuensis</name>
    <dbReference type="NCBI Taxonomy" id="2502781"/>
    <lineage>
        <taxon>Bacteria</taxon>
        <taxon>Pseudomonadati</taxon>
        <taxon>Bacteroidota</taxon>
        <taxon>Cytophagia</taxon>
        <taxon>Cytophagales</taxon>
        <taxon>Hymenobacteraceae</taxon>
        <taxon>Hymenobacter</taxon>
    </lineage>
</organism>
<evidence type="ECO:0000313" key="1">
    <source>
        <dbReference type="EMBL" id="QDA59121.1"/>
    </source>
</evidence>
<proteinExistence type="predicted"/>
<keyword evidence="2" id="KW-1185">Reference proteome</keyword>
<accession>A0A5B7ZVK4</accession>
<protein>
    <submittedName>
        <fullName evidence="1">Uncharacterized protein</fullName>
    </submittedName>
</protein>
<dbReference type="Proteomes" id="UP000305398">
    <property type="component" value="Chromosome"/>
</dbReference>
<dbReference type="RefSeq" id="WP_139514196.1">
    <property type="nucleotide sequence ID" value="NZ_CP040896.1"/>
</dbReference>
<name>A0A5B7ZVK4_9BACT</name>
<gene>
    <name evidence="1" type="ORF">FHG12_02935</name>
</gene>
<sequence>MQALILQQINLPNLPSASGVEVVGDTAYIIGDDAPYLYAFKANSLTKGEQITLFETAHFSTGRIPKALKPDLECLTAFTTPAGEKGLLVCGSGATPAREVGFWVTLPGGSDAGATVYPLSLSNLYGLLRQYLPAGIALNLEAAAATDTELLLFQRTVGSAVGNLVFFLPLGATLDYIRQRTEQPPAVQRQFYELPDLNGKPAGFSGASYSHDLLLVTASVEDTSDPVADGEVLGSFVGVLDLARRAATPVPLQLAHLVLPTGAAYTGKVESVTVQKVLGPKHYQLLLVTDDDLGGSTAVVVKLSL</sequence>
<evidence type="ECO:0000313" key="2">
    <source>
        <dbReference type="Proteomes" id="UP000305398"/>
    </source>
</evidence>
<reference evidence="1 2" key="1">
    <citation type="submission" date="2019-06" db="EMBL/GenBank/DDBJ databases">
        <authorList>
            <person name="Srinivasan S."/>
        </authorList>
    </citation>
    <scope>NUCLEOTIDE SEQUENCE [LARGE SCALE GENOMIC DNA]</scope>
    <source>
        <strain evidence="1 2">17J68-5</strain>
    </source>
</reference>
<dbReference type="InterPro" id="IPR053851">
    <property type="entry name" value="DUF6929"/>
</dbReference>
<dbReference type="KEGG" id="hyj:FHG12_02935"/>
<dbReference type="Pfam" id="PF22000">
    <property type="entry name" value="DUF6929"/>
    <property type="match status" value="1"/>
</dbReference>
<dbReference type="EMBL" id="CP040896">
    <property type="protein sequence ID" value="QDA59121.1"/>
    <property type="molecule type" value="Genomic_DNA"/>
</dbReference>
<dbReference type="AlphaFoldDB" id="A0A5B7ZVK4"/>
<dbReference type="OrthoDB" id="6710009at2"/>